<dbReference type="EC" id="2.4.-.-" evidence="1"/>
<comment type="caution">
    <text evidence="1">The sequence shown here is derived from an EMBL/GenBank/DDBJ whole genome shotgun (WGS) entry which is preliminary data.</text>
</comment>
<reference evidence="1" key="1">
    <citation type="submission" date="2024-12" db="EMBL/GenBank/DDBJ databases">
        <authorList>
            <person name="Wu N."/>
        </authorList>
    </citation>
    <scope>NUCLEOTIDE SEQUENCE</scope>
    <source>
        <strain evidence="1">P15</strain>
    </source>
</reference>
<dbReference type="EMBL" id="JBJURJ010000018">
    <property type="protein sequence ID" value="MFM9331418.1"/>
    <property type="molecule type" value="Genomic_DNA"/>
</dbReference>
<dbReference type="Proteomes" id="UP001631969">
    <property type="component" value="Unassembled WGS sequence"/>
</dbReference>
<name>A0ACC7P372_9BACL</name>
<keyword evidence="2" id="KW-1185">Reference proteome</keyword>
<keyword evidence="1" id="KW-0328">Glycosyltransferase</keyword>
<evidence type="ECO:0000313" key="2">
    <source>
        <dbReference type="Proteomes" id="UP001631969"/>
    </source>
</evidence>
<sequence>MKKLLFVSPVFPDPNGAGREKRAYQWVMKLQQEYEVHVLVIRPDGQGREVAELDIRSATVIPRRKTNKLSSLLEFGWVPLTRADKERLERYYGHVRIDTIFCFRLYLQEYASFLASLTGCGSLELDMDDLESSTHLKIAHLFRKHGHIRRAVTSYLAALLFRRKESRIGAEYRRVYLCSDEDKASLSRRLPHEDIQVMPNRMAGVPGNLLLPDDPYQLLFVGSLDYYPNEEAVTWFIQKVLSALRRRDSRWTLHVVGFTSKPGFKDFLSRADGVLYHGRVENLDAVYSGAYQIISPLHAGGGTKLKILEAMWYGRPIIATHESVYGLGLTPDKHYLPAEDAEQFAAACERLAVDAELARTLIRYSGEILLEKYHF</sequence>
<gene>
    <name evidence="1" type="ORF">ACI1P1_24285</name>
</gene>
<accession>A0ACC7P372</accession>
<evidence type="ECO:0000313" key="1">
    <source>
        <dbReference type="EMBL" id="MFM9331418.1"/>
    </source>
</evidence>
<protein>
    <submittedName>
        <fullName evidence="1">Glycosyltransferase</fullName>
        <ecNumber evidence="1">2.4.-.-</ecNumber>
    </submittedName>
</protein>
<keyword evidence="1" id="KW-0808">Transferase</keyword>
<proteinExistence type="predicted"/>
<organism evidence="1 2">
    <name type="scientific">Paenibacillus mesotrionivorans</name>
    <dbReference type="NCBI Taxonomy" id="3160968"/>
    <lineage>
        <taxon>Bacteria</taxon>
        <taxon>Bacillati</taxon>
        <taxon>Bacillota</taxon>
        <taxon>Bacilli</taxon>
        <taxon>Bacillales</taxon>
        <taxon>Paenibacillaceae</taxon>
        <taxon>Paenibacillus</taxon>
    </lineage>
</organism>